<evidence type="ECO:0000256" key="1">
    <source>
        <dbReference type="ARBA" id="ARBA00022531"/>
    </source>
</evidence>
<dbReference type="AlphaFoldDB" id="A0A6L6QJM6"/>
<dbReference type="GO" id="GO:0015979">
    <property type="term" value="P:photosynthesis"/>
    <property type="evidence" value="ECO:0007669"/>
    <property type="project" value="UniProtKB-KW"/>
</dbReference>
<dbReference type="RefSeq" id="WP_155455104.1">
    <property type="nucleotide sequence ID" value="NZ_WNKX01000012.1"/>
</dbReference>
<keyword evidence="3" id="KW-0732">Signal</keyword>
<dbReference type="PANTHER" id="PTHR47199">
    <property type="entry name" value="PHOTOSYSTEM II STABILITY/ASSEMBLY FACTOR HCF136, CHLOROPLASTIC"/>
    <property type="match status" value="1"/>
</dbReference>
<reference evidence="5 6" key="1">
    <citation type="submission" date="2019-11" db="EMBL/GenBank/DDBJ databases">
        <title>Type strains purchased from KCTC, JCM and DSMZ.</title>
        <authorList>
            <person name="Lu H."/>
        </authorList>
    </citation>
    <scope>NUCLEOTIDE SEQUENCE [LARGE SCALE GENOMIC DNA]</scope>
    <source>
        <strain evidence="5 6">JCM 31587</strain>
    </source>
</reference>
<dbReference type="Proteomes" id="UP000472320">
    <property type="component" value="Unassembled WGS sequence"/>
</dbReference>
<dbReference type="GO" id="GO:0009523">
    <property type="term" value="C:photosystem II"/>
    <property type="evidence" value="ECO:0007669"/>
    <property type="project" value="UniProtKB-KW"/>
</dbReference>
<keyword evidence="6" id="KW-1185">Reference proteome</keyword>
<feature type="domain" description="Photosynthesis system II assembly factor Ycf48/Hcf136-like" evidence="4">
    <location>
        <begin position="176"/>
        <end position="292"/>
    </location>
</feature>
<sequence>MNRALIQAVAVFVGALATVPALAGDPLQTPARMSARAPKAMLLSLAQAGRRTVAVGERGIVLVSDGGASAAWRQAKVPVSVTLTGVAFADALNGWAVGHDGVILSTSDGGAQWTTRFDGNKANALMLADAKAAVAKAQAAAGAAGAAAGGSTALSDAQNALGDIEAAAKFGPSRPLLGVWFRDARTGYAVGAYGQAFRTTDGGANWTSMGAGLTNPEGLHYNAIAGGPGKALAIAGEGGYVYRSNDGGDSWQRVATGYSGQLYGVIFTGRSMLAYGFGGHVFRSEDGGATWRETPAVTKKSLVGGAMQGAGIVLAAQDGALLRSDDDGASFRVVRQGDAVPTAGMLQADGALLLSGVGGVRAAGEGSK</sequence>
<gene>
    <name evidence="5" type="ORF">GM658_16250</name>
</gene>
<evidence type="ECO:0000259" key="4">
    <source>
        <dbReference type="Pfam" id="PF14870"/>
    </source>
</evidence>
<feature type="domain" description="Photosynthesis system II assembly factor Ycf48/Hcf136-like" evidence="4">
    <location>
        <begin position="69"/>
        <end position="116"/>
    </location>
</feature>
<dbReference type="OrthoDB" id="9767885at2"/>
<dbReference type="InterPro" id="IPR036278">
    <property type="entry name" value="Sialidase_sf"/>
</dbReference>
<dbReference type="SUPFAM" id="SSF50939">
    <property type="entry name" value="Sialidases"/>
    <property type="match status" value="1"/>
</dbReference>
<evidence type="ECO:0000313" key="5">
    <source>
        <dbReference type="EMBL" id="MTW12157.1"/>
    </source>
</evidence>
<evidence type="ECO:0000256" key="2">
    <source>
        <dbReference type="ARBA" id="ARBA00023276"/>
    </source>
</evidence>
<dbReference type="CDD" id="cd15482">
    <property type="entry name" value="Sialidase_non-viral"/>
    <property type="match status" value="1"/>
</dbReference>
<accession>A0A6L6QJM6</accession>
<proteinExistence type="predicted"/>
<name>A0A6L6QJM6_9BURK</name>
<keyword evidence="2" id="KW-0604">Photosystem II</keyword>
<evidence type="ECO:0000256" key="3">
    <source>
        <dbReference type="SAM" id="SignalP"/>
    </source>
</evidence>
<keyword evidence="1" id="KW-0602">Photosynthesis</keyword>
<comment type="caution">
    <text evidence="5">The sequence shown here is derived from an EMBL/GenBank/DDBJ whole genome shotgun (WGS) entry which is preliminary data.</text>
</comment>
<dbReference type="PANTHER" id="PTHR47199:SF2">
    <property type="entry name" value="PHOTOSYSTEM II STABILITY_ASSEMBLY FACTOR HCF136, CHLOROPLASTIC"/>
    <property type="match status" value="1"/>
</dbReference>
<feature type="signal peptide" evidence="3">
    <location>
        <begin position="1"/>
        <end position="23"/>
    </location>
</feature>
<dbReference type="InterPro" id="IPR015943">
    <property type="entry name" value="WD40/YVTN_repeat-like_dom_sf"/>
</dbReference>
<protein>
    <recommendedName>
        <fullName evidence="4">Photosynthesis system II assembly factor Ycf48/Hcf136-like domain-containing protein</fullName>
    </recommendedName>
</protein>
<dbReference type="EMBL" id="WNKX01000012">
    <property type="protein sequence ID" value="MTW12157.1"/>
    <property type="molecule type" value="Genomic_DNA"/>
</dbReference>
<feature type="chain" id="PRO_5026679439" description="Photosynthesis system II assembly factor Ycf48/Hcf136-like domain-containing protein" evidence="3">
    <location>
        <begin position="24"/>
        <end position="368"/>
    </location>
</feature>
<dbReference type="Gene3D" id="2.130.10.10">
    <property type="entry name" value="YVTN repeat-like/Quinoprotein amine dehydrogenase"/>
    <property type="match status" value="2"/>
</dbReference>
<evidence type="ECO:0000313" key="6">
    <source>
        <dbReference type="Proteomes" id="UP000472320"/>
    </source>
</evidence>
<dbReference type="InterPro" id="IPR028203">
    <property type="entry name" value="PSII_CF48-like_dom"/>
</dbReference>
<dbReference type="Pfam" id="PF14870">
    <property type="entry name" value="PSII_BNR"/>
    <property type="match status" value="2"/>
</dbReference>
<organism evidence="5 6">
    <name type="scientific">Massilia eburnea</name>
    <dbReference type="NCBI Taxonomy" id="1776165"/>
    <lineage>
        <taxon>Bacteria</taxon>
        <taxon>Pseudomonadati</taxon>
        <taxon>Pseudomonadota</taxon>
        <taxon>Betaproteobacteria</taxon>
        <taxon>Burkholderiales</taxon>
        <taxon>Oxalobacteraceae</taxon>
        <taxon>Telluria group</taxon>
        <taxon>Massilia</taxon>
    </lineage>
</organism>